<name>A0ABX7VJG9_XENBU</name>
<sequence>MITFGEALEALKDGKKAARSGWNGKGMWLALVQPFRDAVYTGETPCFVYRMFELPDGATGEPSKSPPQLPFIAMKTADDHMVPWLASQTDVLAEDWSVIE</sequence>
<dbReference type="InterPro" id="IPR021361">
    <property type="entry name" value="Tad2-like_dom"/>
</dbReference>
<organism evidence="2 3">
    <name type="scientific">Xenorhabdus budapestensis</name>
    <dbReference type="NCBI Taxonomy" id="290110"/>
    <lineage>
        <taxon>Bacteria</taxon>
        <taxon>Pseudomonadati</taxon>
        <taxon>Pseudomonadota</taxon>
        <taxon>Gammaproteobacteria</taxon>
        <taxon>Enterobacterales</taxon>
        <taxon>Morganellaceae</taxon>
        <taxon>Xenorhabdus</taxon>
    </lineage>
</organism>
<accession>A0ABX7VJG9</accession>
<feature type="domain" description="Thoeris anti-defense 2-like" evidence="1">
    <location>
        <begin position="3"/>
        <end position="99"/>
    </location>
</feature>
<evidence type="ECO:0000313" key="3">
    <source>
        <dbReference type="Proteomes" id="UP000665047"/>
    </source>
</evidence>
<reference evidence="2 3" key="1">
    <citation type="submission" date="2021-03" db="EMBL/GenBank/DDBJ databases">
        <title>Complete Genome Sequence Data of Xenorhabdus budapestensis strain C72, a Candidate Biological Control Agent, from China.</title>
        <authorList>
            <person name="LI B."/>
            <person name="WANG S."/>
            <person name="QIU D."/>
        </authorList>
    </citation>
    <scope>NUCLEOTIDE SEQUENCE [LARGE SCALE GENOMIC DNA]</scope>
    <source>
        <strain evidence="2 3">C-7-2</strain>
    </source>
</reference>
<gene>
    <name evidence="2" type="ORF">HGO23_04145</name>
</gene>
<dbReference type="Pfam" id="PF11195">
    <property type="entry name" value="Tad2-like"/>
    <property type="match status" value="1"/>
</dbReference>
<dbReference type="Proteomes" id="UP000665047">
    <property type="component" value="Chromosome"/>
</dbReference>
<dbReference type="EMBL" id="CP072455">
    <property type="protein sequence ID" value="QTL40590.1"/>
    <property type="molecule type" value="Genomic_DNA"/>
</dbReference>
<keyword evidence="3" id="KW-1185">Reference proteome</keyword>
<evidence type="ECO:0000313" key="2">
    <source>
        <dbReference type="EMBL" id="QTL40590.1"/>
    </source>
</evidence>
<proteinExistence type="predicted"/>
<evidence type="ECO:0000259" key="1">
    <source>
        <dbReference type="Pfam" id="PF11195"/>
    </source>
</evidence>
<protein>
    <submittedName>
        <fullName evidence="2">DUF2829 domain-containing protein</fullName>
    </submittedName>
</protein>